<dbReference type="RefSeq" id="WP_085019786.1">
    <property type="nucleotide sequence ID" value="NZ_BMHD01000001.1"/>
</dbReference>
<organism evidence="1 2">
    <name type="scientific">Cnuibacter physcomitrellae</name>
    <dbReference type="NCBI Taxonomy" id="1619308"/>
    <lineage>
        <taxon>Bacteria</taxon>
        <taxon>Bacillati</taxon>
        <taxon>Actinomycetota</taxon>
        <taxon>Actinomycetes</taxon>
        <taxon>Micrococcales</taxon>
        <taxon>Microbacteriaceae</taxon>
        <taxon>Cnuibacter</taxon>
    </lineage>
</organism>
<protein>
    <submittedName>
        <fullName evidence="1">Uncharacterized protein</fullName>
    </submittedName>
</protein>
<dbReference type="AlphaFoldDB" id="A0A1X9LMY9"/>
<dbReference type="GO" id="GO:0005524">
    <property type="term" value="F:ATP binding"/>
    <property type="evidence" value="ECO:0007669"/>
    <property type="project" value="UniProtKB-UniRule"/>
</dbReference>
<accession>A0A1X9LMY9</accession>
<dbReference type="Pfam" id="PF02655">
    <property type="entry name" value="ATP-grasp_3"/>
    <property type="match status" value="1"/>
</dbReference>
<dbReference type="InterPro" id="IPR038740">
    <property type="entry name" value="BioF2-like_GNAT_dom"/>
</dbReference>
<dbReference type="Gene3D" id="3.40.50.20">
    <property type="match status" value="1"/>
</dbReference>
<dbReference type="Gene3D" id="3.30.470.20">
    <property type="entry name" value="ATP-grasp fold, B domain"/>
    <property type="match status" value="1"/>
</dbReference>
<sequence length="782" mass="84466">MTGILITGARAPVALDLARVLAARGNRVVVADSTRSITASSRAVSAAYRIPAARYDPLGFRDAVTGIAARHGLDLVVPTCEEVFWLAGTMTSRDGGGPALLAPPLDVLRTLHDKAAFSVLCRRIGVSHPATEVIRSAHQWRDARSRRRGDARAGLVAKPAFSRFAAETILLREGDPLPEPPRLTRDRPWLLQERVDGDEVCVSAVASSGRLTAAVVYRPGWRAGRGAAVALVRVPDGDPIAVGALDVARRIVAETGYTGLIGFDLLATDRDVVVLECNPRATSGLHLFSSASGLASRILEAGVRATSIPAEARSDTGASPGPRRTDLVRADRDEVRLAVPYALFAVPGMVAGGSPRRWVRGLAAPDVLRVPGDRVRRGALAGAFGAQVLAAVRTRRPLLAASTHDIEWNGDPLPGDVAPSAWQAAATRALVAVDPVSVAENLPVTMESVTIGEHELPVTVTRHDDPRRDRSYVVSPMAHYVDYSREELRRLPSAMARRMLAPVVDAIGVLLDRARADDLVVIGNHLVSTNLHASWTASDLARAVDELVRRHPSSAIAVRSVHARLGRLPDLLRSEGWTLVPSRSILLVPTADDDWLRRRDVRRDRALAARSEYVVERLAPGSELSPGLAERLVELYSMLYLEKHSRQNPRYTADFVRVAVRTGLLELSILRRGDRIDGVVGTYAAHGWLAAPFLGYDTSLPAELGLYRMLSLAMADDAHARGLDLHASSGVAAFKRSRGAEPELEWTAVYTRHLPLARRAAWTALATLLDTAAVPLLTRYAL</sequence>
<evidence type="ECO:0000313" key="2">
    <source>
        <dbReference type="Proteomes" id="UP000192775"/>
    </source>
</evidence>
<evidence type="ECO:0000313" key="1">
    <source>
        <dbReference type="EMBL" id="ARJ05648.1"/>
    </source>
</evidence>
<dbReference type="KEGG" id="cphy:B5808_10755"/>
<dbReference type="EMBL" id="CP020715">
    <property type="protein sequence ID" value="ARJ05648.1"/>
    <property type="molecule type" value="Genomic_DNA"/>
</dbReference>
<dbReference type="SUPFAM" id="SSF56059">
    <property type="entry name" value="Glutathione synthetase ATP-binding domain-like"/>
    <property type="match status" value="1"/>
</dbReference>
<proteinExistence type="predicted"/>
<dbReference type="Proteomes" id="UP000192775">
    <property type="component" value="Chromosome"/>
</dbReference>
<dbReference type="InterPro" id="IPR016181">
    <property type="entry name" value="Acyl_CoA_acyltransferase"/>
</dbReference>
<dbReference type="GO" id="GO:0046872">
    <property type="term" value="F:metal ion binding"/>
    <property type="evidence" value="ECO:0007669"/>
    <property type="project" value="InterPro"/>
</dbReference>
<name>A0A1X9LMY9_9MICO</name>
<dbReference type="STRING" id="1619308.B5808_10755"/>
<dbReference type="SUPFAM" id="SSF55729">
    <property type="entry name" value="Acyl-CoA N-acyltransferases (Nat)"/>
    <property type="match status" value="1"/>
</dbReference>
<dbReference type="Pfam" id="PF13480">
    <property type="entry name" value="Acetyltransf_6"/>
    <property type="match status" value="1"/>
</dbReference>
<dbReference type="InterPro" id="IPR003806">
    <property type="entry name" value="ATP-grasp_PylC-type"/>
</dbReference>
<dbReference type="PROSITE" id="PS50975">
    <property type="entry name" value="ATP_GRASP"/>
    <property type="match status" value="1"/>
</dbReference>
<keyword evidence="2" id="KW-1185">Reference proteome</keyword>
<dbReference type="InterPro" id="IPR011761">
    <property type="entry name" value="ATP-grasp"/>
</dbReference>
<reference evidence="1 2" key="1">
    <citation type="submission" date="2017-04" db="EMBL/GenBank/DDBJ databases">
        <authorList>
            <person name="Afonso C.L."/>
            <person name="Miller P.J."/>
            <person name="Scott M.A."/>
            <person name="Spackman E."/>
            <person name="Goraichik I."/>
            <person name="Dimitrov K.M."/>
            <person name="Suarez D.L."/>
            <person name="Swayne D.E."/>
        </authorList>
    </citation>
    <scope>NUCLEOTIDE SEQUENCE [LARGE SCALE GENOMIC DNA]</scope>
    <source>
        <strain evidence="2">XA(T)</strain>
    </source>
</reference>
<gene>
    <name evidence="1" type="ORF">B5808_10755</name>
</gene>